<dbReference type="EMBL" id="ML119164">
    <property type="protein sequence ID" value="RPB08345.1"/>
    <property type="molecule type" value="Genomic_DNA"/>
</dbReference>
<dbReference type="InterPro" id="IPR036291">
    <property type="entry name" value="NAD(P)-bd_dom_sf"/>
</dbReference>
<proteinExistence type="inferred from homology"/>
<dbReference type="InterPro" id="IPR016040">
    <property type="entry name" value="NAD(P)-bd_dom"/>
</dbReference>
<reference evidence="3 4" key="1">
    <citation type="journal article" date="2018" name="Nat. Ecol. Evol.">
        <title>Pezizomycetes genomes reveal the molecular basis of ectomycorrhizal truffle lifestyle.</title>
        <authorList>
            <person name="Murat C."/>
            <person name="Payen T."/>
            <person name="Noel B."/>
            <person name="Kuo A."/>
            <person name="Morin E."/>
            <person name="Chen J."/>
            <person name="Kohler A."/>
            <person name="Krizsan K."/>
            <person name="Balestrini R."/>
            <person name="Da Silva C."/>
            <person name="Montanini B."/>
            <person name="Hainaut M."/>
            <person name="Levati E."/>
            <person name="Barry K.W."/>
            <person name="Belfiori B."/>
            <person name="Cichocki N."/>
            <person name="Clum A."/>
            <person name="Dockter R.B."/>
            <person name="Fauchery L."/>
            <person name="Guy J."/>
            <person name="Iotti M."/>
            <person name="Le Tacon F."/>
            <person name="Lindquist E.A."/>
            <person name="Lipzen A."/>
            <person name="Malagnac F."/>
            <person name="Mello A."/>
            <person name="Molinier V."/>
            <person name="Miyauchi S."/>
            <person name="Poulain J."/>
            <person name="Riccioni C."/>
            <person name="Rubini A."/>
            <person name="Sitrit Y."/>
            <person name="Splivallo R."/>
            <person name="Traeger S."/>
            <person name="Wang M."/>
            <person name="Zifcakova L."/>
            <person name="Wipf D."/>
            <person name="Zambonelli A."/>
            <person name="Paolocci F."/>
            <person name="Nowrousian M."/>
            <person name="Ottonello S."/>
            <person name="Baldrian P."/>
            <person name="Spatafora J.W."/>
            <person name="Henrissat B."/>
            <person name="Nagy L.G."/>
            <person name="Aury J.M."/>
            <person name="Wincker P."/>
            <person name="Grigoriev I.V."/>
            <person name="Bonfante P."/>
            <person name="Martin F.M."/>
        </authorList>
    </citation>
    <scope>NUCLEOTIDE SEQUENCE [LARGE SCALE GENOMIC DNA]</scope>
    <source>
        <strain evidence="3 4">CCBAS932</strain>
    </source>
</reference>
<dbReference type="InParanoid" id="A0A3N4KRE8"/>
<dbReference type="AlphaFoldDB" id="A0A3N4KRE8"/>
<evidence type="ECO:0000256" key="1">
    <source>
        <dbReference type="ARBA" id="ARBA00038376"/>
    </source>
</evidence>
<dbReference type="STRING" id="1392247.A0A3N4KRE8"/>
<dbReference type="PANTHER" id="PTHR15020:SF50">
    <property type="entry name" value="UPF0659 PROTEIN YMR090W"/>
    <property type="match status" value="1"/>
</dbReference>
<sequence length="258" mass="27478">MVQVLLLGGHGKVALHMTKLLTKAGHIVTSIIRSADHIPDINAHAISPGLVKPTVSSIEDATPESIAVQLEGIDWVIWSAGAGGKGGPERTIAVDQEAAKKYISASLAAPSVSKFLMVSALISRREPAPYWGEEDVASFRTGWKAIPTYCEAKLQADIWLYDESRKLEKAGGKSVGWEDIHLRPGSLSDKEATGKVDLGRARAKGEVSRADVAAVGVALLERGDVAGLWVDLVEGEEEIGEAVERVVKGKITARTDAE</sequence>
<dbReference type="OrthoDB" id="10254604at2759"/>
<evidence type="ECO:0000259" key="2">
    <source>
        <dbReference type="Pfam" id="PF13460"/>
    </source>
</evidence>
<gene>
    <name evidence="3" type="ORF">P167DRAFT_528655</name>
</gene>
<name>A0A3N4KRE8_9PEZI</name>
<protein>
    <submittedName>
        <fullName evidence="3">NAD(P)-binding protein</fullName>
    </submittedName>
</protein>
<dbReference type="PANTHER" id="PTHR15020">
    <property type="entry name" value="FLAVIN REDUCTASE-RELATED"/>
    <property type="match status" value="1"/>
</dbReference>
<evidence type="ECO:0000313" key="3">
    <source>
        <dbReference type="EMBL" id="RPB08345.1"/>
    </source>
</evidence>
<dbReference type="SUPFAM" id="SSF51735">
    <property type="entry name" value="NAD(P)-binding Rossmann-fold domains"/>
    <property type="match status" value="1"/>
</dbReference>
<comment type="similarity">
    <text evidence="1">Belongs to the avfA family.</text>
</comment>
<feature type="domain" description="NAD(P)-binding" evidence="2">
    <location>
        <begin position="8"/>
        <end position="221"/>
    </location>
</feature>
<dbReference type="Gene3D" id="3.40.50.720">
    <property type="entry name" value="NAD(P)-binding Rossmann-like Domain"/>
    <property type="match status" value="1"/>
</dbReference>
<evidence type="ECO:0000313" key="4">
    <source>
        <dbReference type="Proteomes" id="UP000277580"/>
    </source>
</evidence>
<accession>A0A3N4KRE8</accession>
<dbReference type="Proteomes" id="UP000277580">
    <property type="component" value="Unassembled WGS sequence"/>
</dbReference>
<dbReference type="FunCoup" id="A0A3N4KRE8">
    <property type="interactions" value="671"/>
</dbReference>
<dbReference type="Pfam" id="PF13460">
    <property type="entry name" value="NAD_binding_10"/>
    <property type="match status" value="1"/>
</dbReference>
<organism evidence="3 4">
    <name type="scientific">Morchella conica CCBAS932</name>
    <dbReference type="NCBI Taxonomy" id="1392247"/>
    <lineage>
        <taxon>Eukaryota</taxon>
        <taxon>Fungi</taxon>
        <taxon>Dikarya</taxon>
        <taxon>Ascomycota</taxon>
        <taxon>Pezizomycotina</taxon>
        <taxon>Pezizomycetes</taxon>
        <taxon>Pezizales</taxon>
        <taxon>Morchellaceae</taxon>
        <taxon>Morchella</taxon>
    </lineage>
</organism>
<keyword evidence="4" id="KW-1185">Reference proteome</keyword>